<dbReference type="Proteomes" id="UP000640485">
    <property type="component" value="Unassembled WGS sequence"/>
</dbReference>
<feature type="transmembrane region" description="Helical" evidence="1">
    <location>
        <begin position="108"/>
        <end position="128"/>
    </location>
</feature>
<dbReference type="EMBL" id="JAEPRQ010000008">
    <property type="protein sequence ID" value="MBK4217737.1"/>
    <property type="molecule type" value="Genomic_DNA"/>
</dbReference>
<dbReference type="RefSeq" id="WP_200688788.1">
    <property type="nucleotide sequence ID" value="NZ_JAEPRQ010000008.1"/>
</dbReference>
<keyword evidence="3" id="KW-1185">Reference proteome</keyword>
<feature type="transmembrane region" description="Helical" evidence="1">
    <location>
        <begin position="140"/>
        <end position="162"/>
    </location>
</feature>
<comment type="caution">
    <text evidence="2">The sequence shown here is derived from an EMBL/GenBank/DDBJ whole genome shotgun (WGS) entry which is preliminary data.</text>
</comment>
<reference evidence="2" key="1">
    <citation type="submission" date="2021-01" db="EMBL/GenBank/DDBJ databases">
        <title>Paracoccus amoyensis sp. nov., isolated from the surface seawater along the coast of Xiamen Island, China.</title>
        <authorList>
            <person name="Lyu L."/>
        </authorList>
    </citation>
    <scope>NUCLEOTIDE SEQUENCE</scope>
    <source>
        <strain evidence="2">MJ17</strain>
    </source>
</reference>
<feature type="transmembrane region" description="Helical" evidence="1">
    <location>
        <begin position="73"/>
        <end position="96"/>
    </location>
</feature>
<sequence>MKDTIAAFLVWLVVTAAVWALISFDVDIVQTYLFYPRSFGQIALICTLLFALPGALTAGMVFAMGARPSAPTLLATTFAALLIIALCMSIAWFGGIATKNPAYARHDVKIGLVVMALIGVAFMSPPLVLISSKITVIRRIWWRAGLMLLLMHVALAAISFGVGRPIPQYVADIAKDMGAHYYFYRNFAAPACLVAIATASATQIGAGWARTYRRHSEIRV</sequence>
<accession>A0A934SH35</accession>
<keyword evidence="1" id="KW-0812">Transmembrane</keyword>
<feature type="transmembrane region" description="Helical" evidence="1">
    <location>
        <begin position="39"/>
        <end position="61"/>
    </location>
</feature>
<evidence type="ECO:0000313" key="3">
    <source>
        <dbReference type="Proteomes" id="UP000640485"/>
    </source>
</evidence>
<gene>
    <name evidence="2" type="ORF">JJJ17_17530</name>
</gene>
<proteinExistence type="predicted"/>
<keyword evidence="1" id="KW-1133">Transmembrane helix</keyword>
<evidence type="ECO:0000313" key="2">
    <source>
        <dbReference type="EMBL" id="MBK4217737.1"/>
    </source>
</evidence>
<evidence type="ECO:0000256" key="1">
    <source>
        <dbReference type="SAM" id="Phobius"/>
    </source>
</evidence>
<organism evidence="2 3">
    <name type="scientific">Paracoccus caeni</name>
    <dbReference type="NCBI Taxonomy" id="657651"/>
    <lineage>
        <taxon>Bacteria</taxon>
        <taxon>Pseudomonadati</taxon>
        <taxon>Pseudomonadota</taxon>
        <taxon>Alphaproteobacteria</taxon>
        <taxon>Rhodobacterales</taxon>
        <taxon>Paracoccaceae</taxon>
        <taxon>Paracoccus</taxon>
    </lineage>
</organism>
<keyword evidence="1" id="KW-0472">Membrane</keyword>
<feature type="transmembrane region" description="Helical" evidence="1">
    <location>
        <begin position="182"/>
        <end position="209"/>
    </location>
</feature>
<dbReference type="AlphaFoldDB" id="A0A934SH35"/>
<protein>
    <submittedName>
        <fullName evidence="2">Uncharacterized protein</fullName>
    </submittedName>
</protein>
<name>A0A934SH35_9RHOB</name>